<evidence type="ECO:0000313" key="13">
    <source>
        <dbReference type="Proteomes" id="UP000177740"/>
    </source>
</evidence>
<keyword evidence="5 9" id="KW-0963">Cytoplasm</keyword>
<evidence type="ECO:0000256" key="9">
    <source>
        <dbReference type="HAMAP-Rule" id="MF_00051"/>
    </source>
</evidence>
<comment type="cofactor">
    <cofactor evidence="1 9 10">
        <name>pyridoxal 5'-phosphate</name>
        <dbReference type="ChEBI" id="CHEBI:597326"/>
    </cofactor>
</comment>
<feature type="site" description="Plays an important role in substrate specificity" evidence="9">
    <location>
        <position position="229"/>
    </location>
</feature>
<comment type="subcellular location">
    <subcellularLocation>
        <location evidence="2 9">Cytoplasm</location>
    </subcellularLocation>
</comment>
<evidence type="ECO:0000256" key="1">
    <source>
        <dbReference type="ARBA" id="ARBA00001933"/>
    </source>
</evidence>
<dbReference type="GO" id="GO:0004372">
    <property type="term" value="F:glycine hydroxymethyltransferase activity"/>
    <property type="evidence" value="ECO:0007669"/>
    <property type="project" value="UniProtKB-UniRule"/>
</dbReference>
<organism evidence="12 13">
    <name type="scientific">Candidatus Nealsonbacteria bacterium RIFOXYB1_FULL_40_15</name>
    <dbReference type="NCBI Taxonomy" id="1801677"/>
    <lineage>
        <taxon>Bacteria</taxon>
        <taxon>Candidatus Nealsoniibacteriota</taxon>
    </lineage>
</organism>
<comment type="caution">
    <text evidence="9">Lacks conserved residue(s) required for the propagation of feature annotation.</text>
</comment>
<feature type="binding site" evidence="9">
    <location>
        <begin position="126"/>
        <end position="128"/>
    </location>
    <ligand>
        <name>(6S)-5,6,7,8-tetrahydrofolate</name>
        <dbReference type="ChEBI" id="CHEBI:57453"/>
    </ligand>
</feature>
<dbReference type="HAMAP" id="MF_00051">
    <property type="entry name" value="SHMT"/>
    <property type="match status" value="1"/>
</dbReference>
<dbReference type="PANTHER" id="PTHR11680:SF35">
    <property type="entry name" value="SERINE HYDROXYMETHYLTRANSFERASE 1"/>
    <property type="match status" value="1"/>
</dbReference>
<comment type="catalytic activity">
    <reaction evidence="9">
        <text>(6R)-5,10-methylene-5,6,7,8-tetrahydrofolate + glycine + H2O = (6S)-5,6,7,8-tetrahydrofolate + L-serine</text>
        <dbReference type="Rhea" id="RHEA:15481"/>
        <dbReference type="ChEBI" id="CHEBI:15377"/>
        <dbReference type="ChEBI" id="CHEBI:15636"/>
        <dbReference type="ChEBI" id="CHEBI:33384"/>
        <dbReference type="ChEBI" id="CHEBI:57305"/>
        <dbReference type="ChEBI" id="CHEBI:57453"/>
        <dbReference type="EC" id="2.1.2.1"/>
    </reaction>
</comment>
<evidence type="ECO:0000256" key="3">
    <source>
        <dbReference type="ARBA" id="ARBA00006376"/>
    </source>
</evidence>
<evidence type="ECO:0000313" key="12">
    <source>
        <dbReference type="EMBL" id="OGZ26913.1"/>
    </source>
</evidence>
<keyword evidence="7 9" id="KW-0808">Transferase</keyword>
<feature type="binding site" evidence="9">
    <location>
        <position position="122"/>
    </location>
    <ligand>
        <name>(6S)-5,6,7,8-tetrahydrofolate</name>
        <dbReference type="ChEBI" id="CHEBI:57453"/>
    </ligand>
</feature>
<dbReference type="InterPro" id="IPR015424">
    <property type="entry name" value="PyrdxlP-dep_Trfase"/>
</dbReference>
<name>A0A1G2EM98_9BACT</name>
<dbReference type="GO" id="GO:0030170">
    <property type="term" value="F:pyridoxal phosphate binding"/>
    <property type="evidence" value="ECO:0007669"/>
    <property type="project" value="UniProtKB-UniRule"/>
</dbReference>
<dbReference type="Gene3D" id="3.40.640.10">
    <property type="entry name" value="Type I PLP-dependent aspartate aminotransferase-like (Major domain)"/>
    <property type="match status" value="1"/>
</dbReference>
<dbReference type="GO" id="GO:0008168">
    <property type="term" value="F:methyltransferase activity"/>
    <property type="evidence" value="ECO:0007669"/>
    <property type="project" value="UniProtKB-KW"/>
</dbReference>
<dbReference type="InterPro" id="IPR001085">
    <property type="entry name" value="Ser_HO-MeTrfase"/>
</dbReference>
<dbReference type="GO" id="GO:0032259">
    <property type="term" value="P:methylation"/>
    <property type="evidence" value="ECO:0007669"/>
    <property type="project" value="UniProtKB-KW"/>
</dbReference>
<dbReference type="NCBIfam" id="NF000586">
    <property type="entry name" value="PRK00011.1"/>
    <property type="match status" value="1"/>
</dbReference>
<dbReference type="CDD" id="cd00378">
    <property type="entry name" value="SHMT"/>
    <property type="match status" value="1"/>
</dbReference>
<gene>
    <name evidence="9" type="primary">glyA</name>
    <name evidence="12" type="ORF">A2365_02145</name>
</gene>
<keyword evidence="6 9" id="KW-0554">One-carbon metabolism</keyword>
<evidence type="ECO:0000256" key="6">
    <source>
        <dbReference type="ARBA" id="ARBA00022563"/>
    </source>
</evidence>
<evidence type="ECO:0000256" key="5">
    <source>
        <dbReference type="ARBA" id="ARBA00022490"/>
    </source>
</evidence>
<evidence type="ECO:0000256" key="8">
    <source>
        <dbReference type="ARBA" id="ARBA00022898"/>
    </source>
</evidence>
<dbReference type="FunFam" id="3.40.640.10:FF:000001">
    <property type="entry name" value="Serine hydroxymethyltransferase"/>
    <property type="match status" value="1"/>
</dbReference>
<keyword evidence="8 9" id="KW-0663">Pyridoxal phosphate</keyword>
<evidence type="ECO:0000256" key="2">
    <source>
        <dbReference type="ARBA" id="ARBA00004496"/>
    </source>
</evidence>
<dbReference type="GO" id="GO:0019264">
    <property type="term" value="P:glycine biosynthetic process from serine"/>
    <property type="evidence" value="ECO:0007669"/>
    <property type="project" value="UniProtKB-UniRule"/>
</dbReference>
<reference evidence="12 13" key="1">
    <citation type="journal article" date="2016" name="Nat. Commun.">
        <title>Thousands of microbial genomes shed light on interconnected biogeochemical processes in an aquifer system.</title>
        <authorList>
            <person name="Anantharaman K."/>
            <person name="Brown C.T."/>
            <person name="Hug L.A."/>
            <person name="Sharon I."/>
            <person name="Castelle C.J."/>
            <person name="Probst A.J."/>
            <person name="Thomas B.C."/>
            <person name="Singh A."/>
            <person name="Wilkins M.J."/>
            <person name="Karaoz U."/>
            <person name="Brodie E.L."/>
            <person name="Williams K.H."/>
            <person name="Hubbard S.S."/>
            <person name="Banfield J.F."/>
        </authorList>
    </citation>
    <scope>NUCLEOTIDE SEQUENCE [LARGE SCALE GENOMIC DNA]</scope>
</reference>
<comment type="similarity">
    <text evidence="3 9">Belongs to the SHMT family.</text>
</comment>
<comment type="function">
    <text evidence="9">Catalyzes the reversible interconversion of serine and glycine with tetrahydrofolate (THF) serving as the one-carbon carrier. This reaction serves as the major source of one-carbon groups required for the biosynthesis of purines, thymidylate, methionine, and other important biomolecules. Also exhibits THF-independent aldolase activity toward beta-hydroxyamino acids, producing glycine and aldehydes, via a retro-aldol mechanism.</text>
</comment>
<evidence type="ECO:0000256" key="7">
    <source>
        <dbReference type="ARBA" id="ARBA00022679"/>
    </source>
</evidence>
<accession>A0A1G2EM98</accession>
<comment type="caution">
    <text evidence="12">The sequence shown here is derived from an EMBL/GenBank/DDBJ whole genome shotgun (WGS) entry which is preliminary data.</text>
</comment>
<dbReference type="InterPro" id="IPR019798">
    <property type="entry name" value="Ser_HO-MeTrfase_PLP_BS"/>
</dbReference>
<dbReference type="SUPFAM" id="SSF53383">
    <property type="entry name" value="PLP-dependent transferases"/>
    <property type="match status" value="1"/>
</dbReference>
<dbReference type="Pfam" id="PF00464">
    <property type="entry name" value="SHMT"/>
    <property type="match status" value="1"/>
</dbReference>
<comment type="subunit">
    <text evidence="4 9">Homodimer.</text>
</comment>
<keyword evidence="9" id="KW-0028">Amino-acid biosynthesis</keyword>
<evidence type="ECO:0000256" key="4">
    <source>
        <dbReference type="ARBA" id="ARBA00011738"/>
    </source>
</evidence>
<dbReference type="AlphaFoldDB" id="A0A1G2EM98"/>
<dbReference type="InterPro" id="IPR015421">
    <property type="entry name" value="PyrdxlP-dep_Trfase_major"/>
</dbReference>
<dbReference type="EC" id="2.1.2.1" evidence="9"/>
<dbReference type="Proteomes" id="UP000177740">
    <property type="component" value="Unassembled WGS sequence"/>
</dbReference>
<dbReference type="STRING" id="1801677.A2365_02145"/>
<dbReference type="PANTHER" id="PTHR11680">
    <property type="entry name" value="SERINE HYDROXYMETHYLTRANSFERASE"/>
    <property type="match status" value="1"/>
</dbReference>
<protein>
    <recommendedName>
        <fullName evidence="9">Serine hydroxymethyltransferase</fullName>
        <shortName evidence="9">SHMT</shortName>
        <shortName evidence="9">Serine methylase</shortName>
        <ecNumber evidence="9">2.1.2.1</ecNumber>
    </recommendedName>
</protein>
<sequence>MLFGKKENYLGKDKEVAFLIEKETERQKTSLEMIPSENHTSRAVRQALGSLLTDKYAEGYPGKRYYAGLEYYDKLEDLCRERAKKLFNAVHANVQPYSGSPANHAVYYALLEKGDTVMGMSLPHGGHLTHGWKVNFSSKYYNSVQYGVDQTHFIDFKEAERLAKECHPKLIWVGATAYPRIFDWERFSFIADSVGAYLAADIAHIAGLVAGGVHPSPAPFAHIMTTTTHKTLRGPRGGMIMVTEKGIQKDPDLPKKIDKAVFPGLQGGPHENAIAAIAVCLKEASQESFKKYAEQIVKNSKTLAGELLKYGFKLVSGGTDNHLILVDLRNKNISGPEAQDILEKAGMTMNKNSIPFDPNPPFNPSGLRMGTPAITTRGMKEQEMIKIAGWINEVINDKNSCSKVREEVRELCSRFPLPE</sequence>
<dbReference type="UniPathway" id="UPA00193"/>
<comment type="pathway">
    <text evidence="9">Amino-acid biosynthesis; glycine biosynthesis; glycine from L-serine: step 1/1.</text>
</comment>
<dbReference type="Gene3D" id="3.90.1150.10">
    <property type="entry name" value="Aspartate Aminotransferase, domain 1"/>
    <property type="match status" value="1"/>
</dbReference>
<evidence type="ECO:0000259" key="11">
    <source>
        <dbReference type="Pfam" id="PF00464"/>
    </source>
</evidence>
<comment type="pathway">
    <text evidence="9">One-carbon metabolism; tetrahydrofolate interconversion.</text>
</comment>
<dbReference type="InterPro" id="IPR015422">
    <property type="entry name" value="PyrdxlP-dep_Trfase_small"/>
</dbReference>
<dbReference type="InterPro" id="IPR049943">
    <property type="entry name" value="Ser_HO-MeTrfase-like"/>
</dbReference>
<proteinExistence type="inferred from homology"/>
<keyword evidence="12" id="KW-0489">Methyltransferase</keyword>
<dbReference type="GO" id="GO:0035999">
    <property type="term" value="P:tetrahydrofolate interconversion"/>
    <property type="evidence" value="ECO:0007669"/>
    <property type="project" value="UniProtKB-UniRule"/>
</dbReference>
<feature type="domain" description="Serine hydroxymethyltransferase-like" evidence="11">
    <location>
        <begin position="12"/>
        <end position="391"/>
    </location>
</feature>
<dbReference type="UniPathway" id="UPA00288">
    <property type="reaction ID" value="UER01023"/>
</dbReference>
<dbReference type="PIRSF" id="PIRSF000412">
    <property type="entry name" value="SHMT"/>
    <property type="match status" value="1"/>
</dbReference>
<feature type="modified residue" description="N6-(pyridoxal phosphate)lysine" evidence="9 10">
    <location>
        <position position="230"/>
    </location>
</feature>
<dbReference type="EMBL" id="MHMM01000013">
    <property type="protein sequence ID" value="OGZ26913.1"/>
    <property type="molecule type" value="Genomic_DNA"/>
</dbReference>
<dbReference type="InterPro" id="IPR039429">
    <property type="entry name" value="SHMT-like_dom"/>
</dbReference>
<evidence type="ECO:0000256" key="10">
    <source>
        <dbReference type="PIRSR" id="PIRSR000412-50"/>
    </source>
</evidence>
<dbReference type="GO" id="GO:0005829">
    <property type="term" value="C:cytosol"/>
    <property type="evidence" value="ECO:0007669"/>
    <property type="project" value="TreeGrafter"/>
</dbReference>
<dbReference type="PROSITE" id="PS00096">
    <property type="entry name" value="SHMT"/>
    <property type="match status" value="1"/>
</dbReference>